<keyword evidence="3" id="KW-0808">Transferase</keyword>
<dbReference type="Pfam" id="PF00534">
    <property type="entry name" value="Glycos_transf_1"/>
    <property type="match status" value="1"/>
</dbReference>
<organism evidence="3 4">
    <name type="scientific">Roseomonas elaeocarpi</name>
    <dbReference type="NCBI Taxonomy" id="907779"/>
    <lineage>
        <taxon>Bacteria</taxon>
        <taxon>Pseudomonadati</taxon>
        <taxon>Pseudomonadota</taxon>
        <taxon>Alphaproteobacteria</taxon>
        <taxon>Acetobacterales</taxon>
        <taxon>Roseomonadaceae</taxon>
        <taxon>Roseomonas</taxon>
    </lineage>
</organism>
<dbReference type="CDD" id="cd03801">
    <property type="entry name" value="GT4_PimA-like"/>
    <property type="match status" value="1"/>
</dbReference>
<evidence type="ECO:0000259" key="2">
    <source>
        <dbReference type="Pfam" id="PF13579"/>
    </source>
</evidence>
<comment type="caution">
    <text evidence="3">The sequence shown here is derived from an EMBL/GenBank/DDBJ whole genome shotgun (WGS) entry which is preliminary data.</text>
</comment>
<dbReference type="PANTHER" id="PTHR45947">
    <property type="entry name" value="SULFOQUINOVOSYL TRANSFERASE SQD2"/>
    <property type="match status" value="1"/>
</dbReference>
<proteinExistence type="predicted"/>
<dbReference type="SUPFAM" id="SSF53756">
    <property type="entry name" value="UDP-Glycosyltransferase/glycogen phosphorylase"/>
    <property type="match status" value="1"/>
</dbReference>
<evidence type="ECO:0000259" key="1">
    <source>
        <dbReference type="Pfam" id="PF00534"/>
    </source>
</evidence>
<reference evidence="3 4" key="1">
    <citation type="submission" date="2024-09" db="EMBL/GenBank/DDBJ databases">
        <authorList>
            <person name="Sun Q."/>
            <person name="Mori K."/>
        </authorList>
    </citation>
    <scope>NUCLEOTIDE SEQUENCE [LARGE SCALE GENOMIC DNA]</scope>
    <source>
        <strain evidence="3 4">TBRC 5777</strain>
    </source>
</reference>
<gene>
    <name evidence="3" type="ORF">ACFFGY_00090</name>
</gene>
<evidence type="ECO:0000313" key="4">
    <source>
        <dbReference type="Proteomes" id="UP001589865"/>
    </source>
</evidence>
<dbReference type="GO" id="GO:0016757">
    <property type="term" value="F:glycosyltransferase activity"/>
    <property type="evidence" value="ECO:0007669"/>
    <property type="project" value="UniProtKB-KW"/>
</dbReference>
<keyword evidence="4" id="KW-1185">Reference proteome</keyword>
<dbReference type="EC" id="2.4.-.-" evidence="3"/>
<dbReference type="Pfam" id="PF13579">
    <property type="entry name" value="Glyco_trans_4_4"/>
    <property type="match status" value="1"/>
</dbReference>
<dbReference type="Proteomes" id="UP001589865">
    <property type="component" value="Unassembled WGS sequence"/>
</dbReference>
<dbReference type="PANTHER" id="PTHR45947:SF3">
    <property type="entry name" value="SULFOQUINOVOSYL TRANSFERASE SQD2"/>
    <property type="match status" value="1"/>
</dbReference>
<evidence type="ECO:0000313" key="3">
    <source>
        <dbReference type="EMBL" id="MFC0406625.1"/>
    </source>
</evidence>
<dbReference type="EMBL" id="JBHLUN010000001">
    <property type="protein sequence ID" value="MFC0406625.1"/>
    <property type="molecule type" value="Genomic_DNA"/>
</dbReference>
<accession>A0ABV6JMC6</accession>
<dbReference type="Gene3D" id="3.40.50.2000">
    <property type="entry name" value="Glycogen Phosphorylase B"/>
    <property type="match status" value="2"/>
</dbReference>
<dbReference type="RefSeq" id="WP_377042297.1">
    <property type="nucleotide sequence ID" value="NZ_JBHLUN010000001.1"/>
</dbReference>
<keyword evidence="3" id="KW-0328">Glycosyltransferase</keyword>
<dbReference type="InterPro" id="IPR050194">
    <property type="entry name" value="Glycosyltransferase_grp1"/>
</dbReference>
<protein>
    <submittedName>
        <fullName evidence="3">Glycosyltransferase family 4 protein</fullName>
        <ecNumber evidence="3">2.4.-.-</ecNumber>
    </submittedName>
</protein>
<dbReference type="InterPro" id="IPR001296">
    <property type="entry name" value="Glyco_trans_1"/>
</dbReference>
<dbReference type="InterPro" id="IPR028098">
    <property type="entry name" value="Glyco_trans_4-like_N"/>
</dbReference>
<feature type="domain" description="Glycosyltransferase subfamily 4-like N-terminal" evidence="2">
    <location>
        <begin position="15"/>
        <end position="171"/>
    </location>
</feature>
<sequence length="389" mass="43541">MRVTMLTNFIAPYRVPLLEAVRDRVGDLRIFVSTPMEEDRDWAVEWGSLDVVVQRNLTLRGSYRDSFGFSDRLKIHVPYDTLAQLYRFRPDVVISGELGARSLQAAAYAAVHPRVPLLIWATLSEHSERDWGRARQALRRVILARADGVLTNGESGARYIRRFGIPDDRIFRINQPVAVDLFAAGERVRPEAEVTRLLYVGYLSGRKGIAEFGQHLLDHARAYPSRAFEVWWVGEGDKRRGLEALPFGANVSQRFFGSLPYAALPDIYRQCDALIFPTLRDEWGLVVNEAMAAGLPVLGSIYSQAVEELVREGETGWVFDPRDAASAHAALDRMFGAGPDQLASMRRACRERIGKLTPLTACDRIGHAIDEVLRGRQNGAPTRVQSVPG</sequence>
<feature type="domain" description="Glycosyl transferase family 1" evidence="1">
    <location>
        <begin position="196"/>
        <end position="336"/>
    </location>
</feature>
<name>A0ABV6JMC6_9PROT</name>